<dbReference type="SMART" id="SM00220">
    <property type="entry name" value="S_TKc"/>
    <property type="match status" value="1"/>
</dbReference>
<dbReference type="InterPro" id="IPR017441">
    <property type="entry name" value="Protein_kinase_ATP_BS"/>
</dbReference>
<keyword evidence="8" id="KW-1133">Transmembrane helix</keyword>
<keyword evidence="8" id="KW-0472">Membrane</keyword>
<dbReference type="Gene3D" id="2.120.10.30">
    <property type="entry name" value="TolB, C-terminal domain"/>
    <property type="match status" value="2"/>
</dbReference>
<dbReference type="SUPFAM" id="SSF82171">
    <property type="entry name" value="DPP6 N-terminal domain-like"/>
    <property type="match status" value="1"/>
</dbReference>
<feature type="transmembrane region" description="Helical" evidence="8">
    <location>
        <begin position="312"/>
        <end position="332"/>
    </location>
</feature>
<dbReference type="Pfam" id="PF00069">
    <property type="entry name" value="Pkinase"/>
    <property type="match status" value="1"/>
</dbReference>
<proteinExistence type="predicted"/>
<feature type="domain" description="Protein kinase" evidence="9">
    <location>
        <begin position="12"/>
        <end position="285"/>
    </location>
</feature>
<evidence type="ECO:0000313" key="11">
    <source>
        <dbReference type="Proteomes" id="UP000779809"/>
    </source>
</evidence>
<name>A0A932A8T2_9BACT</name>
<evidence type="ECO:0000256" key="1">
    <source>
        <dbReference type="ARBA" id="ARBA00012513"/>
    </source>
</evidence>
<dbReference type="CDD" id="cd14014">
    <property type="entry name" value="STKc_PknB_like"/>
    <property type="match status" value="1"/>
</dbReference>
<dbReference type="PROSITE" id="PS00108">
    <property type="entry name" value="PROTEIN_KINASE_ST"/>
    <property type="match status" value="1"/>
</dbReference>
<keyword evidence="3" id="KW-0808">Transferase</keyword>
<dbReference type="InterPro" id="IPR008271">
    <property type="entry name" value="Ser/Thr_kinase_AS"/>
</dbReference>
<dbReference type="PANTHER" id="PTHR43289">
    <property type="entry name" value="MITOGEN-ACTIVATED PROTEIN KINASE KINASE KINASE 20-RELATED"/>
    <property type="match status" value="1"/>
</dbReference>
<dbReference type="PROSITE" id="PS00107">
    <property type="entry name" value="PROTEIN_KINASE_ATP"/>
    <property type="match status" value="1"/>
</dbReference>
<dbReference type="Gene3D" id="3.30.200.20">
    <property type="entry name" value="Phosphorylase Kinase, domain 1"/>
    <property type="match status" value="1"/>
</dbReference>
<keyword evidence="5 10" id="KW-0418">Kinase</keyword>
<dbReference type="EMBL" id="JACPNR010000006">
    <property type="protein sequence ID" value="MBI2678273.1"/>
    <property type="molecule type" value="Genomic_DNA"/>
</dbReference>
<evidence type="ECO:0000256" key="8">
    <source>
        <dbReference type="SAM" id="Phobius"/>
    </source>
</evidence>
<dbReference type="EC" id="2.7.11.1" evidence="1"/>
<dbReference type="InterPro" id="IPR000719">
    <property type="entry name" value="Prot_kinase_dom"/>
</dbReference>
<dbReference type="SUPFAM" id="SSF56112">
    <property type="entry name" value="Protein kinase-like (PK-like)"/>
    <property type="match status" value="1"/>
</dbReference>
<evidence type="ECO:0000313" key="10">
    <source>
        <dbReference type="EMBL" id="MBI2678273.1"/>
    </source>
</evidence>
<evidence type="ECO:0000256" key="6">
    <source>
        <dbReference type="ARBA" id="ARBA00022840"/>
    </source>
</evidence>
<comment type="caution">
    <text evidence="10">The sequence shown here is derived from an EMBL/GenBank/DDBJ whole genome shotgun (WGS) entry which is preliminary data.</text>
</comment>
<dbReference type="InterPro" id="IPR011009">
    <property type="entry name" value="Kinase-like_dom_sf"/>
</dbReference>
<dbReference type="GO" id="GO:0004674">
    <property type="term" value="F:protein serine/threonine kinase activity"/>
    <property type="evidence" value="ECO:0007669"/>
    <property type="project" value="UniProtKB-KW"/>
</dbReference>
<sequence length="898" mass="96270">MPITIGTKLGPYEILAAIGAGGMGEVYRAKDTRLDRVVAIKVLPEHVSSDPELKARFEREARALSAFQHPHICTLYDVGHQDGVDFLVMEFIEGESLGARLERGPLPTEQLLRIAIDVADALDKAHRQGVVHRDLKPGNIMLTKAGAKLLDFGLAKERSSGLAANAMTAMVTQTKTEPLTARGTIVGTFQYMAPEQVEGAEADQRSDIFAFGAILYEMATGKRAFDGKTQASVIAAILASEPKPITTLDPTAPAALDHVIRTCLAKDPDERFQSAHDMLLQLRFIANESASSTSRAQAMAAPKKRLSKDARLAWGVAALLLVAAAVAGFSWWQLASVPKPVTRAVILPPEKLQLDVTGDFAGPAVISPDGTQVAFVGHTEGLKSLWVRPLNALAAHRLDGTEGAAWPFWSADSKQLGFFAEGKLRRIPAAGGPATVLADATNARGGTWSKDNVIVFAPEFRSGLVKVGASGGAVTPVVALDEPKHTTLRWPVFLPDGKHVLYLATNHSGGDAQANGVYWTSLDGKDAHLVAPSDSGALFANGKLLFHAGTVLMAQSFDPGSGKLTGEPATLLDGLQYDSGTWRMVASVSETGALVYHLGGFAAMGQELAWFDRTGKEVGRRLPRDSYRDPAVSPDGKRIAVSLGDPLRTIWILDVEKGMRSRLTFDPIIHIDAMWSPDGKYVAYTNGVPPTSSLHWKRADGSAPDEALVEEKDASLGQVVFSPDGKYAVYIRNTGPTGNAIYATALDGERKAHAVVSAASPQSLVYYPRVSPDGKWLAYMSNEGGRTQVYVTSFPSGAGKWQISVNGGVVPLWRHDGKELYFWGDDGSIYAAPVATVGTQFNPGQPQPLFRVGASITVGRPYDVTPDGQRFLIPIVPTETSAPVQLLLNWPAELETKK</sequence>
<dbReference type="InterPro" id="IPR011659">
    <property type="entry name" value="WD40"/>
</dbReference>
<organism evidence="10 11">
    <name type="scientific">Candidatus Korobacter versatilis</name>
    <dbReference type="NCBI Taxonomy" id="658062"/>
    <lineage>
        <taxon>Bacteria</taxon>
        <taxon>Pseudomonadati</taxon>
        <taxon>Acidobacteriota</taxon>
        <taxon>Terriglobia</taxon>
        <taxon>Terriglobales</taxon>
        <taxon>Candidatus Korobacteraceae</taxon>
        <taxon>Candidatus Korobacter</taxon>
    </lineage>
</organism>
<evidence type="ECO:0000256" key="5">
    <source>
        <dbReference type="ARBA" id="ARBA00022777"/>
    </source>
</evidence>
<keyword evidence="4 7" id="KW-0547">Nucleotide-binding</keyword>
<keyword evidence="6 7" id="KW-0067">ATP-binding</keyword>
<accession>A0A932A8T2</accession>
<dbReference type="InterPro" id="IPR011042">
    <property type="entry name" value="6-blade_b-propeller_TolB-like"/>
</dbReference>
<keyword evidence="2" id="KW-0723">Serine/threonine-protein kinase</keyword>
<dbReference type="GO" id="GO:0005524">
    <property type="term" value="F:ATP binding"/>
    <property type="evidence" value="ECO:0007669"/>
    <property type="project" value="UniProtKB-UniRule"/>
</dbReference>
<reference evidence="10" key="1">
    <citation type="submission" date="2020-07" db="EMBL/GenBank/DDBJ databases">
        <title>Huge and variable diversity of episymbiotic CPR bacteria and DPANN archaea in groundwater ecosystems.</title>
        <authorList>
            <person name="He C.Y."/>
            <person name="Keren R."/>
            <person name="Whittaker M."/>
            <person name="Farag I.F."/>
            <person name="Doudna J."/>
            <person name="Cate J.H.D."/>
            <person name="Banfield J.F."/>
        </authorList>
    </citation>
    <scope>NUCLEOTIDE SEQUENCE</scope>
    <source>
        <strain evidence="10">NC_groundwater_580_Pr5_B-0.1um_64_19</strain>
    </source>
</reference>
<dbReference type="PANTHER" id="PTHR43289:SF6">
    <property type="entry name" value="SERINE_THREONINE-PROTEIN KINASE NEKL-3"/>
    <property type="match status" value="1"/>
</dbReference>
<dbReference type="Pfam" id="PF07676">
    <property type="entry name" value="PD40"/>
    <property type="match status" value="2"/>
</dbReference>
<dbReference type="FunFam" id="1.10.510.10:FF:000021">
    <property type="entry name" value="Serine/threonine protein kinase"/>
    <property type="match status" value="1"/>
</dbReference>
<gene>
    <name evidence="10" type="ORF">HYX28_05790</name>
</gene>
<evidence type="ECO:0000259" key="9">
    <source>
        <dbReference type="PROSITE" id="PS50011"/>
    </source>
</evidence>
<dbReference type="PROSITE" id="PS50011">
    <property type="entry name" value="PROTEIN_KINASE_DOM"/>
    <property type="match status" value="1"/>
</dbReference>
<evidence type="ECO:0000256" key="4">
    <source>
        <dbReference type="ARBA" id="ARBA00022741"/>
    </source>
</evidence>
<evidence type="ECO:0000256" key="2">
    <source>
        <dbReference type="ARBA" id="ARBA00022527"/>
    </source>
</evidence>
<protein>
    <recommendedName>
        <fullName evidence="1">non-specific serine/threonine protein kinase</fullName>
        <ecNumber evidence="1">2.7.11.1</ecNumber>
    </recommendedName>
</protein>
<evidence type="ECO:0000256" key="7">
    <source>
        <dbReference type="PROSITE-ProRule" id="PRU10141"/>
    </source>
</evidence>
<evidence type="ECO:0000256" key="3">
    <source>
        <dbReference type="ARBA" id="ARBA00022679"/>
    </source>
</evidence>
<keyword evidence="8" id="KW-0812">Transmembrane</keyword>
<feature type="binding site" evidence="7">
    <location>
        <position position="41"/>
    </location>
    <ligand>
        <name>ATP</name>
        <dbReference type="ChEBI" id="CHEBI:30616"/>
    </ligand>
</feature>
<dbReference type="Proteomes" id="UP000779809">
    <property type="component" value="Unassembled WGS sequence"/>
</dbReference>
<dbReference type="Gene3D" id="1.10.510.10">
    <property type="entry name" value="Transferase(Phosphotransferase) domain 1"/>
    <property type="match status" value="1"/>
</dbReference>
<dbReference type="AlphaFoldDB" id="A0A932A8T2"/>